<dbReference type="Gene3D" id="3.60.15.10">
    <property type="entry name" value="Ribonuclease Z/Hydroxyacylglutathione hydrolase-like"/>
    <property type="match status" value="1"/>
</dbReference>
<dbReference type="Proteomes" id="UP000054266">
    <property type="component" value="Unassembled WGS sequence"/>
</dbReference>
<gene>
    <name evidence="3" type="ORF">PV04_10598</name>
</gene>
<evidence type="ECO:0000259" key="2">
    <source>
        <dbReference type="Pfam" id="PF12706"/>
    </source>
</evidence>
<dbReference type="PANTHER" id="PTHR15032:SF27">
    <property type="entry name" value="N-ACYL-PHOSPHATIDYLETHANOLAMINE-HYDROLYZING PHOSPHOLIPASE D"/>
    <property type="match status" value="1"/>
</dbReference>
<dbReference type="AlphaFoldDB" id="A0A0D2FQZ6"/>
<dbReference type="PIRSF" id="PIRSF038896">
    <property type="entry name" value="NAPE-PLD"/>
    <property type="match status" value="1"/>
</dbReference>
<dbReference type="EMBL" id="KN846963">
    <property type="protein sequence ID" value="KIW62424.1"/>
    <property type="molecule type" value="Genomic_DNA"/>
</dbReference>
<dbReference type="InterPro" id="IPR036866">
    <property type="entry name" value="RibonucZ/Hydroxyglut_hydro"/>
</dbReference>
<feature type="domain" description="Metallo-beta-lactamase" evidence="2">
    <location>
        <begin position="130"/>
        <end position="382"/>
    </location>
</feature>
<evidence type="ECO:0000313" key="4">
    <source>
        <dbReference type="Proteomes" id="UP000054266"/>
    </source>
</evidence>
<sequence>MGFQSPHYSFGYRHYGRDIKSSMNTPTRTASRPAHHANSSATAFVNPWPSATAPTWGELAQSSFPLGLYKDEHLRHEKARDLKVVKPDWGKASLEARKIDKTTSIIGTWLGHASALVEIPPIDNIEQKSTWLLFDPVFSMRAGPTVNSGVARFKKAPCQVEDLPGCDAVFISHNHYDHLDAPSIRAIVQRFPQARFFVGLGIKPWMSSMGVSNAQTCEMDWWQNREYSLEDFGIEPRPASTTQTIFRFSCVPAQHNSARSPIDQGRTLWCGWVVERFLRTQDDSSESNAARKGSVYHAGDTGYRRTSRSDVVCPVFQEIGKRFGPFDLSFIPIWRGGTLGFFSYLGLRLSHRDFPAAHHASPADAIAIHRDVKSRNTIGIHFGTFVGSENESYEAMIEFARACDSQSVASLDSIEDDKDGRAGILDIGNSLAVQTL</sequence>
<feature type="binding site" evidence="1">
    <location>
        <position position="176"/>
    </location>
    <ligand>
        <name>an N-acyl-1,2-diacyl-sn-glycero-3-phosphoethanolamine</name>
        <dbReference type="ChEBI" id="CHEBI:62537"/>
    </ligand>
</feature>
<dbReference type="GO" id="GO:0008270">
    <property type="term" value="F:zinc ion binding"/>
    <property type="evidence" value="ECO:0007669"/>
    <property type="project" value="InterPro"/>
</dbReference>
<dbReference type="HOGENOM" id="CLU_020884_2_0_1"/>
<dbReference type="GO" id="GO:0070290">
    <property type="term" value="F:N-acylphosphatidylethanolamine-specific phospholipase D activity"/>
    <property type="evidence" value="ECO:0007669"/>
    <property type="project" value="InterPro"/>
</dbReference>
<dbReference type="InterPro" id="IPR024884">
    <property type="entry name" value="NAPE-PLD"/>
</dbReference>
<dbReference type="Pfam" id="PF12706">
    <property type="entry name" value="Lactamase_B_2"/>
    <property type="match status" value="1"/>
</dbReference>
<dbReference type="InterPro" id="IPR001279">
    <property type="entry name" value="Metallo-B-lactamas"/>
</dbReference>
<dbReference type="GO" id="GO:0070291">
    <property type="term" value="P:N-acylethanolamine metabolic process"/>
    <property type="evidence" value="ECO:0007669"/>
    <property type="project" value="TreeGrafter"/>
</dbReference>
<dbReference type="SUPFAM" id="SSF56281">
    <property type="entry name" value="Metallo-hydrolase/oxidoreductase"/>
    <property type="match status" value="1"/>
</dbReference>
<keyword evidence="4" id="KW-1185">Reference proteome</keyword>
<reference evidence="3 4" key="1">
    <citation type="submission" date="2015-01" db="EMBL/GenBank/DDBJ databases">
        <title>The Genome Sequence of Capronia semiimmersa CBS27337.</title>
        <authorList>
            <consortium name="The Broad Institute Genomics Platform"/>
            <person name="Cuomo C."/>
            <person name="de Hoog S."/>
            <person name="Gorbushina A."/>
            <person name="Stielow B."/>
            <person name="Teixiera M."/>
            <person name="Abouelleil A."/>
            <person name="Chapman S.B."/>
            <person name="Priest M."/>
            <person name="Young S.K."/>
            <person name="Wortman J."/>
            <person name="Nusbaum C."/>
            <person name="Birren B."/>
        </authorList>
    </citation>
    <scope>NUCLEOTIDE SEQUENCE [LARGE SCALE GENOMIC DNA]</scope>
    <source>
        <strain evidence="3 4">CBS 27337</strain>
    </source>
</reference>
<proteinExistence type="predicted"/>
<accession>A0A0D2FQZ6</accession>
<feature type="binding site" evidence="1">
    <location>
        <position position="359"/>
    </location>
    <ligand>
        <name>an N-acyl-1,2-diacyl-sn-glycero-3-phosphoethanolamine</name>
        <dbReference type="ChEBI" id="CHEBI:62537"/>
    </ligand>
</feature>
<protein>
    <recommendedName>
        <fullName evidence="2">Metallo-beta-lactamase domain-containing protein</fullName>
    </recommendedName>
</protein>
<dbReference type="GO" id="GO:0005737">
    <property type="term" value="C:cytoplasm"/>
    <property type="evidence" value="ECO:0007669"/>
    <property type="project" value="TreeGrafter"/>
</dbReference>
<organism evidence="3 4">
    <name type="scientific">Phialophora macrospora</name>
    <dbReference type="NCBI Taxonomy" id="1851006"/>
    <lineage>
        <taxon>Eukaryota</taxon>
        <taxon>Fungi</taxon>
        <taxon>Dikarya</taxon>
        <taxon>Ascomycota</taxon>
        <taxon>Pezizomycotina</taxon>
        <taxon>Eurotiomycetes</taxon>
        <taxon>Chaetothyriomycetidae</taxon>
        <taxon>Chaetothyriales</taxon>
        <taxon>Herpotrichiellaceae</taxon>
        <taxon>Phialophora</taxon>
    </lineage>
</organism>
<dbReference type="GO" id="GO:0070292">
    <property type="term" value="P:N-acylphosphatidylethanolamine metabolic process"/>
    <property type="evidence" value="ECO:0007669"/>
    <property type="project" value="TreeGrafter"/>
</dbReference>
<dbReference type="PANTHER" id="PTHR15032">
    <property type="entry name" value="N-ACYL-PHOSPHATIDYLETHANOLAMINE-HYDROLYZING PHOSPHOLIPASE D"/>
    <property type="match status" value="1"/>
</dbReference>
<evidence type="ECO:0000256" key="1">
    <source>
        <dbReference type="PIRSR" id="PIRSR038896-50"/>
    </source>
</evidence>
<evidence type="ECO:0000313" key="3">
    <source>
        <dbReference type="EMBL" id="KIW62424.1"/>
    </source>
</evidence>
<name>A0A0D2FQZ6_9EURO</name>